<dbReference type="EMBL" id="JAACNO010001157">
    <property type="protein sequence ID" value="KAF4142698.1"/>
    <property type="molecule type" value="Genomic_DNA"/>
</dbReference>
<feature type="region of interest" description="Disordered" evidence="1">
    <location>
        <begin position="66"/>
        <end position="96"/>
    </location>
</feature>
<dbReference type="AlphaFoldDB" id="A0A8S9UX52"/>
<evidence type="ECO:0000313" key="3">
    <source>
        <dbReference type="Proteomes" id="UP000704712"/>
    </source>
</evidence>
<proteinExistence type="predicted"/>
<feature type="compositionally biased region" description="Basic and acidic residues" evidence="1">
    <location>
        <begin position="69"/>
        <end position="80"/>
    </location>
</feature>
<evidence type="ECO:0000313" key="2">
    <source>
        <dbReference type="EMBL" id="KAF4142698.1"/>
    </source>
</evidence>
<name>A0A8S9UX52_PHYIN</name>
<accession>A0A8S9UX52</accession>
<evidence type="ECO:0000256" key="1">
    <source>
        <dbReference type="SAM" id="MobiDB-lite"/>
    </source>
</evidence>
<sequence length="96" mass="10779">MLWMKRLFNAMVKPSRLRSMSMAMLLSEAHKVMANNRVSWLKMLLLILETFEHGGSEVVSVAGTCGSDTADHKQDTHEEHDGNEETTIASVFAEDQ</sequence>
<organism evidence="2 3">
    <name type="scientific">Phytophthora infestans</name>
    <name type="common">Potato late blight agent</name>
    <name type="synonym">Botrytis infestans</name>
    <dbReference type="NCBI Taxonomy" id="4787"/>
    <lineage>
        <taxon>Eukaryota</taxon>
        <taxon>Sar</taxon>
        <taxon>Stramenopiles</taxon>
        <taxon>Oomycota</taxon>
        <taxon>Peronosporomycetes</taxon>
        <taxon>Peronosporales</taxon>
        <taxon>Peronosporaceae</taxon>
        <taxon>Phytophthora</taxon>
    </lineage>
</organism>
<comment type="caution">
    <text evidence="2">The sequence shown here is derived from an EMBL/GenBank/DDBJ whole genome shotgun (WGS) entry which is preliminary data.</text>
</comment>
<gene>
    <name evidence="2" type="ORF">GN958_ATG08090</name>
</gene>
<protein>
    <submittedName>
        <fullName evidence="2">Uncharacterized protein</fullName>
    </submittedName>
</protein>
<reference evidence="2" key="1">
    <citation type="submission" date="2020-03" db="EMBL/GenBank/DDBJ databases">
        <title>Hybrid Assembly of Korean Phytophthora infestans isolates.</title>
        <authorList>
            <person name="Prokchorchik M."/>
            <person name="Lee Y."/>
            <person name="Seo J."/>
            <person name="Cho J.-H."/>
            <person name="Park Y.-E."/>
            <person name="Jang D.-C."/>
            <person name="Im J.-S."/>
            <person name="Choi J.-G."/>
            <person name="Park H.-J."/>
            <person name="Lee G.-B."/>
            <person name="Lee Y.-G."/>
            <person name="Hong S.-Y."/>
            <person name="Cho K."/>
            <person name="Sohn K.H."/>
        </authorList>
    </citation>
    <scope>NUCLEOTIDE SEQUENCE</scope>
    <source>
        <strain evidence="2">KR_2_A2</strain>
    </source>
</reference>
<dbReference type="Proteomes" id="UP000704712">
    <property type="component" value="Unassembled WGS sequence"/>
</dbReference>